<evidence type="ECO:0000313" key="4">
    <source>
        <dbReference type="Proteomes" id="UP001187531"/>
    </source>
</evidence>
<dbReference type="PANTHER" id="PTHR12236:SF79">
    <property type="entry name" value="CUTICULAR PROTEIN 50CB-RELATED"/>
    <property type="match status" value="1"/>
</dbReference>
<name>A0AA88KTU2_ARTSF</name>
<reference evidence="3" key="1">
    <citation type="submission" date="2023-07" db="EMBL/GenBank/DDBJ databases">
        <title>Chromosome-level genome assembly of Artemia franciscana.</title>
        <authorList>
            <person name="Jo E."/>
        </authorList>
    </citation>
    <scope>NUCLEOTIDE SEQUENCE</scope>
    <source>
        <tissue evidence="3">Whole body</tissue>
    </source>
</reference>
<proteinExistence type="predicted"/>
<dbReference type="GO" id="GO:0005615">
    <property type="term" value="C:extracellular space"/>
    <property type="evidence" value="ECO:0007669"/>
    <property type="project" value="TreeGrafter"/>
</dbReference>
<keyword evidence="4" id="KW-1185">Reference proteome</keyword>
<protein>
    <recommendedName>
        <fullName evidence="5">Cuticle protein</fullName>
    </recommendedName>
</protein>
<gene>
    <name evidence="3" type="ORF">QYM36_016553</name>
</gene>
<dbReference type="AlphaFoldDB" id="A0AA88KTU2"/>
<dbReference type="InterPro" id="IPR031311">
    <property type="entry name" value="CHIT_BIND_RR_consensus"/>
</dbReference>
<organism evidence="3 4">
    <name type="scientific">Artemia franciscana</name>
    <name type="common">Brine shrimp</name>
    <name type="synonym">Artemia sanfranciscana</name>
    <dbReference type="NCBI Taxonomy" id="6661"/>
    <lineage>
        <taxon>Eukaryota</taxon>
        <taxon>Metazoa</taxon>
        <taxon>Ecdysozoa</taxon>
        <taxon>Arthropoda</taxon>
        <taxon>Crustacea</taxon>
        <taxon>Branchiopoda</taxon>
        <taxon>Anostraca</taxon>
        <taxon>Artemiidae</taxon>
        <taxon>Artemia</taxon>
    </lineage>
</organism>
<evidence type="ECO:0000256" key="1">
    <source>
        <dbReference type="ARBA" id="ARBA00022460"/>
    </source>
</evidence>
<dbReference type="EMBL" id="JAVRJZ010000020">
    <property type="protein sequence ID" value="KAK2706558.1"/>
    <property type="molecule type" value="Genomic_DNA"/>
</dbReference>
<keyword evidence="1 2" id="KW-0193">Cuticle</keyword>
<dbReference type="GO" id="GO:0042302">
    <property type="term" value="F:structural constituent of cuticle"/>
    <property type="evidence" value="ECO:0007669"/>
    <property type="project" value="UniProtKB-UniRule"/>
</dbReference>
<evidence type="ECO:0000256" key="2">
    <source>
        <dbReference type="PROSITE-ProRule" id="PRU00497"/>
    </source>
</evidence>
<dbReference type="PROSITE" id="PS51155">
    <property type="entry name" value="CHIT_BIND_RR_2"/>
    <property type="match status" value="2"/>
</dbReference>
<sequence>MQFAITSNSLSSDSFETTLSLAKSLYESVDHKNDPFGYNADVQYTGEAKYPEYKAPAYSAPEYKTPAYKAPAYPGPEYKTPAYPAPEYKAPVYPAPEYEAPAYPAPEYKDDYTYNDYAHEQVTDDKGYTKGSYRVLLPDGRVQTVTYTADAYSGYNADVQYTGEAKYPEYKAPTYSAPEYKTPAYKAPAYPAQEYKTPAYPAPEDKAPAYPAPDYKGFVVCALIAAAFAAPQDYPKPEYKTEYKAAEYKPAYKAADYKYDYAPYQFAWAVKDDYTYNDYAHEQVTDDKGYTKGSYRVLLPDGRVQTVTYTADAYSGYNADVQYTGEAKYPEYKAPAYSAPEYKTPAYKAPAYPAPEYKTPAYPAPEYKAPVYPAPEYKAPAYPAPEYKAPTYPTPAYKAPAYEPKY</sequence>
<comment type="caution">
    <text evidence="3">The sequence shown here is derived from an EMBL/GenBank/DDBJ whole genome shotgun (WGS) entry which is preliminary data.</text>
</comment>
<dbReference type="PROSITE" id="PS00233">
    <property type="entry name" value="CHIT_BIND_RR_1"/>
    <property type="match status" value="2"/>
</dbReference>
<dbReference type="Pfam" id="PF00379">
    <property type="entry name" value="Chitin_bind_4"/>
    <property type="match status" value="2"/>
</dbReference>
<evidence type="ECO:0008006" key="5">
    <source>
        <dbReference type="Google" id="ProtNLM"/>
    </source>
</evidence>
<accession>A0AA88KTU2</accession>
<dbReference type="GO" id="GO:0031012">
    <property type="term" value="C:extracellular matrix"/>
    <property type="evidence" value="ECO:0007669"/>
    <property type="project" value="TreeGrafter"/>
</dbReference>
<dbReference type="InterPro" id="IPR051217">
    <property type="entry name" value="Insect_Cuticle_Struc_Prot"/>
</dbReference>
<dbReference type="Proteomes" id="UP001187531">
    <property type="component" value="Unassembled WGS sequence"/>
</dbReference>
<evidence type="ECO:0000313" key="3">
    <source>
        <dbReference type="EMBL" id="KAK2706558.1"/>
    </source>
</evidence>
<dbReference type="InterPro" id="IPR000618">
    <property type="entry name" value="Insect_cuticle"/>
</dbReference>
<dbReference type="PANTHER" id="PTHR12236">
    <property type="entry name" value="STRUCTURAL CONTITUENT OF CUTICLE"/>
    <property type="match status" value="1"/>
</dbReference>